<accession>A0A6A3C4G0</accession>
<dbReference type="Proteomes" id="UP000436088">
    <property type="component" value="Unassembled WGS sequence"/>
</dbReference>
<gene>
    <name evidence="2" type="ORF">F3Y22_tig00010968pilonHSYRG00140</name>
</gene>
<keyword evidence="3" id="KW-1185">Reference proteome</keyword>
<reference evidence="2" key="1">
    <citation type="submission" date="2019-09" db="EMBL/GenBank/DDBJ databases">
        <title>Draft genome information of white flower Hibiscus syriacus.</title>
        <authorList>
            <person name="Kim Y.-M."/>
        </authorList>
    </citation>
    <scope>NUCLEOTIDE SEQUENCE [LARGE SCALE GENOMIC DNA]</scope>
    <source>
        <strain evidence="2">YM2019G1</strain>
    </source>
</reference>
<dbReference type="InterPro" id="IPR043502">
    <property type="entry name" value="DNA/RNA_pol_sf"/>
</dbReference>
<evidence type="ECO:0000313" key="2">
    <source>
        <dbReference type="EMBL" id="KAE8724060.1"/>
    </source>
</evidence>
<feature type="domain" description="Reverse transcriptase Ty1/copia-type" evidence="1">
    <location>
        <begin position="11"/>
        <end position="210"/>
    </location>
</feature>
<dbReference type="Pfam" id="PF07727">
    <property type="entry name" value="RVT_2"/>
    <property type="match status" value="1"/>
</dbReference>
<comment type="caution">
    <text evidence="2">The sequence shown here is derived from an EMBL/GenBank/DDBJ whole genome shotgun (WGS) entry which is preliminary data.</text>
</comment>
<evidence type="ECO:0000259" key="1">
    <source>
        <dbReference type="Pfam" id="PF07727"/>
    </source>
</evidence>
<protein>
    <recommendedName>
        <fullName evidence="1">Reverse transcriptase Ty1/copia-type domain-containing protein</fullName>
    </recommendedName>
</protein>
<sequence length="398" mass="45295">MNEEILALESNNTWSLVPLPSNKTPIGIKWVYRIKYNLNGEVERFKARLVAKGYTQREGVDYVETFSPVAKMVTVRKVLALASIHQWPLFQMDVYNAFLQGDLVEEVYMSLPEGFCSQGETRVCRLQNSLYGLKHVSRQWNLKLTEALLEVEYSQSKFDYSLFTKSQGSKIVIMFIYVDDLLITGNDSVLIEELKGILNRNFKMKDLGELRGARPAVTPLEQNKRLVSEDEMLKDKTTTEENTLGCSFEVVRYIKSSPGQGVLLSAESQSQLQAFCDSDWATFPMTRRSITVEHARVSSPFSRLAHGGFSLLLSSSAILAAFSDYCADLRVIRLICLEFRNNRLGVSFNNDSSKTQISIQLNYMICRYRLCRESRNNFPGMSSTSSHFLPFIVTNNYS</sequence>
<dbReference type="EMBL" id="VEPZ02000488">
    <property type="protein sequence ID" value="KAE8724060.1"/>
    <property type="molecule type" value="Genomic_DNA"/>
</dbReference>
<dbReference type="PANTHER" id="PTHR11439:SF499">
    <property type="entry name" value="PPC DOMAIN-CONTAINING PROTEIN"/>
    <property type="match status" value="1"/>
</dbReference>
<name>A0A6A3C4G0_HIBSY</name>
<dbReference type="AlphaFoldDB" id="A0A6A3C4G0"/>
<proteinExistence type="predicted"/>
<organism evidence="2 3">
    <name type="scientific">Hibiscus syriacus</name>
    <name type="common">Rose of Sharon</name>
    <dbReference type="NCBI Taxonomy" id="106335"/>
    <lineage>
        <taxon>Eukaryota</taxon>
        <taxon>Viridiplantae</taxon>
        <taxon>Streptophyta</taxon>
        <taxon>Embryophyta</taxon>
        <taxon>Tracheophyta</taxon>
        <taxon>Spermatophyta</taxon>
        <taxon>Magnoliopsida</taxon>
        <taxon>eudicotyledons</taxon>
        <taxon>Gunneridae</taxon>
        <taxon>Pentapetalae</taxon>
        <taxon>rosids</taxon>
        <taxon>malvids</taxon>
        <taxon>Malvales</taxon>
        <taxon>Malvaceae</taxon>
        <taxon>Malvoideae</taxon>
        <taxon>Hibiscus</taxon>
    </lineage>
</organism>
<evidence type="ECO:0000313" key="3">
    <source>
        <dbReference type="Proteomes" id="UP000436088"/>
    </source>
</evidence>
<dbReference type="InterPro" id="IPR013103">
    <property type="entry name" value="RVT_2"/>
</dbReference>
<dbReference type="PANTHER" id="PTHR11439">
    <property type="entry name" value="GAG-POL-RELATED RETROTRANSPOSON"/>
    <property type="match status" value="1"/>
</dbReference>
<dbReference type="SUPFAM" id="SSF56672">
    <property type="entry name" value="DNA/RNA polymerases"/>
    <property type="match status" value="1"/>
</dbReference>